<dbReference type="EMBL" id="JAGETZ010000009">
    <property type="protein sequence ID" value="MBO2010942.1"/>
    <property type="molecule type" value="Genomic_DNA"/>
</dbReference>
<evidence type="ECO:0000313" key="1">
    <source>
        <dbReference type="EMBL" id="MBO2010942.1"/>
    </source>
</evidence>
<dbReference type="Proteomes" id="UP000664369">
    <property type="component" value="Unassembled WGS sequence"/>
</dbReference>
<proteinExistence type="predicted"/>
<gene>
    <name evidence="1" type="ORF">J4E00_17915</name>
</gene>
<dbReference type="InterPro" id="IPR025365">
    <property type="entry name" value="DUF4269"/>
</dbReference>
<reference evidence="1 2" key="1">
    <citation type="submission" date="2021-03" db="EMBL/GenBank/DDBJ databases">
        <authorList>
            <person name="Kim M.K."/>
        </authorList>
    </citation>
    <scope>NUCLEOTIDE SEQUENCE [LARGE SCALE GENOMIC DNA]</scope>
    <source>
        <strain evidence="1 2">BT442</strain>
    </source>
</reference>
<organism evidence="1 2">
    <name type="scientific">Hymenobacter negativus</name>
    <dbReference type="NCBI Taxonomy" id="2795026"/>
    <lineage>
        <taxon>Bacteria</taxon>
        <taxon>Pseudomonadati</taxon>
        <taxon>Bacteroidota</taxon>
        <taxon>Cytophagia</taxon>
        <taxon>Cytophagales</taxon>
        <taxon>Hymenobacteraceae</taxon>
        <taxon>Hymenobacter</taxon>
    </lineage>
</organism>
<dbReference type="RefSeq" id="WP_208176639.1">
    <property type="nucleotide sequence ID" value="NZ_JAGETZ010000009.1"/>
</dbReference>
<protein>
    <submittedName>
        <fullName evidence="1">DUF4269 domain-containing protein</fullName>
    </submittedName>
</protein>
<comment type="caution">
    <text evidence="1">The sequence shown here is derived from an EMBL/GenBank/DDBJ whole genome shotgun (WGS) entry which is preliminary data.</text>
</comment>
<accession>A0ABS3QIF6</accession>
<dbReference type="Pfam" id="PF14091">
    <property type="entry name" value="DUF4269"/>
    <property type="match status" value="1"/>
</dbReference>
<name>A0ABS3QIF6_9BACT</name>
<keyword evidence="2" id="KW-1185">Reference proteome</keyword>
<sequence>MQANWKDIDYLLAGSAVQRLAYRLLQQHEVLTQLKPYHPILVGTFPLDITVPCSDLDVICEVPDLEVFAESVAAGFSHYPAYVVRYPVLAGIPSIIVSFWLESVEVEVFGQPLASEQQNGYRHMIIEARLLALGSSAFRQQVIASKASGLKTEPAFAQLLGLAGDAYQAVLALESVSDAGLTKLLAGAGWGAATP</sequence>
<evidence type="ECO:0000313" key="2">
    <source>
        <dbReference type="Proteomes" id="UP000664369"/>
    </source>
</evidence>